<name>A0A366DSU9_9BACI</name>
<evidence type="ECO:0000313" key="2">
    <source>
        <dbReference type="Proteomes" id="UP000252254"/>
    </source>
</evidence>
<evidence type="ECO:0000313" key="1">
    <source>
        <dbReference type="EMBL" id="RBO93166.1"/>
    </source>
</evidence>
<dbReference type="AlphaFoldDB" id="A0A366DSU9"/>
<dbReference type="EMBL" id="QNRI01000013">
    <property type="protein sequence ID" value="RBO93166.1"/>
    <property type="molecule type" value="Genomic_DNA"/>
</dbReference>
<organism evidence="1 2">
    <name type="scientific">Paraliobacillus ryukyuensis</name>
    <dbReference type="NCBI Taxonomy" id="200904"/>
    <lineage>
        <taxon>Bacteria</taxon>
        <taxon>Bacillati</taxon>
        <taxon>Bacillota</taxon>
        <taxon>Bacilli</taxon>
        <taxon>Bacillales</taxon>
        <taxon>Bacillaceae</taxon>
        <taxon>Paraliobacillus</taxon>
    </lineage>
</organism>
<sequence>MQEEIWSKKKLLVEIAGDASEDFALKRNIS</sequence>
<proteinExistence type="predicted"/>
<accession>A0A366DSU9</accession>
<reference evidence="1 2" key="1">
    <citation type="submission" date="2018-06" db="EMBL/GenBank/DDBJ databases">
        <title>Genomic Encyclopedia of Type Strains, Phase IV (KMG-IV): sequencing the most valuable type-strain genomes for metagenomic binning, comparative biology and taxonomic classification.</title>
        <authorList>
            <person name="Goeker M."/>
        </authorList>
    </citation>
    <scope>NUCLEOTIDE SEQUENCE [LARGE SCALE GENOMIC DNA]</scope>
    <source>
        <strain evidence="1 2">DSM 15140</strain>
    </source>
</reference>
<gene>
    <name evidence="1" type="ORF">DES48_11332</name>
</gene>
<keyword evidence="2" id="KW-1185">Reference proteome</keyword>
<dbReference type="Proteomes" id="UP000252254">
    <property type="component" value="Unassembled WGS sequence"/>
</dbReference>
<comment type="caution">
    <text evidence="1">The sequence shown here is derived from an EMBL/GenBank/DDBJ whole genome shotgun (WGS) entry which is preliminary data.</text>
</comment>
<protein>
    <submittedName>
        <fullName evidence="1">Uncharacterized protein</fullName>
    </submittedName>
</protein>